<dbReference type="EC" id="3.1.1.4" evidence="15"/>
<evidence type="ECO:0000313" key="17">
    <source>
        <dbReference type="Proteomes" id="UP000060699"/>
    </source>
</evidence>
<dbReference type="PANTHER" id="PTHR40457:SF1">
    <property type="entry name" value="PHOSPHOLIPASE A1"/>
    <property type="match status" value="1"/>
</dbReference>
<keyword evidence="7 15" id="KW-0479">Metal-binding</keyword>
<evidence type="ECO:0000256" key="13">
    <source>
        <dbReference type="ARBA" id="ARBA00023136"/>
    </source>
</evidence>
<keyword evidence="13" id="KW-0472">Membrane</keyword>
<evidence type="ECO:0000256" key="5">
    <source>
        <dbReference type="ARBA" id="ARBA00022452"/>
    </source>
</evidence>
<dbReference type="GO" id="GO:0004623">
    <property type="term" value="F:phospholipase A2 activity"/>
    <property type="evidence" value="ECO:0007669"/>
    <property type="project" value="UniProtKB-EC"/>
</dbReference>
<comment type="cofactor">
    <cofactor evidence="15">
        <name>Ca(2+)</name>
        <dbReference type="ChEBI" id="CHEBI:29108"/>
    </cofactor>
    <text evidence="15">Binds 1 Ca(2+) ion per monomer. In the dimeric form the Ca(2+) is bound by different amino acids with binding of each Ca(2+) shared with ligands coming from each monomer. The Ca(2+) ion may have a role in catalysis.</text>
</comment>
<evidence type="ECO:0000256" key="15">
    <source>
        <dbReference type="RuleBase" id="RU366027"/>
    </source>
</evidence>
<dbReference type="Gene3D" id="2.40.230.10">
    <property type="entry name" value="Phospholipase A1"/>
    <property type="match status" value="1"/>
</dbReference>
<comment type="similarity">
    <text evidence="3 15">Belongs to the phospholipase A1 family.</text>
</comment>
<name>A0A0U3MKC2_9BURK</name>
<evidence type="ECO:0000256" key="9">
    <source>
        <dbReference type="ARBA" id="ARBA00022801"/>
    </source>
</evidence>
<proteinExistence type="inferred from homology"/>
<dbReference type="KEGG" id="rdp:RD2015_291"/>
<keyword evidence="11 15" id="KW-0442">Lipid degradation</keyword>
<keyword evidence="5" id="KW-1134">Transmembrane beta strand</keyword>
<keyword evidence="10 15" id="KW-0106">Calcium</keyword>
<evidence type="ECO:0000256" key="2">
    <source>
        <dbReference type="ARBA" id="ARBA00001604"/>
    </source>
</evidence>
<dbReference type="GO" id="GO:0016042">
    <property type="term" value="P:lipid catabolic process"/>
    <property type="evidence" value="ECO:0007669"/>
    <property type="project" value="UniProtKB-KW"/>
</dbReference>
<dbReference type="GO" id="GO:0008970">
    <property type="term" value="F:phospholipase A1 activity"/>
    <property type="evidence" value="ECO:0007669"/>
    <property type="project" value="UniProtKB-EC"/>
</dbReference>
<comment type="subcellular location">
    <subcellularLocation>
        <location evidence="15">Cell outer membrane</location>
        <topology evidence="15">Multi-pass membrane protein</topology>
    </subcellularLocation>
    <text evidence="15">One of the very few enzymes located there.</text>
</comment>
<organism evidence="16 17">
    <name type="scientific">Roseateles depolymerans</name>
    <dbReference type="NCBI Taxonomy" id="76731"/>
    <lineage>
        <taxon>Bacteria</taxon>
        <taxon>Pseudomonadati</taxon>
        <taxon>Pseudomonadota</taxon>
        <taxon>Betaproteobacteria</taxon>
        <taxon>Burkholderiales</taxon>
        <taxon>Sphaerotilaceae</taxon>
        <taxon>Roseateles</taxon>
    </lineage>
</organism>
<dbReference type="AlphaFoldDB" id="A0A0U3MKC2"/>
<evidence type="ECO:0000256" key="11">
    <source>
        <dbReference type="ARBA" id="ARBA00022963"/>
    </source>
</evidence>
<keyword evidence="12 15" id="KW-0443">Lipid metabolism</keyword>
<keyword evidence="6" id="KW-0812">Transmembrane</keyword>
<dbReference type="RefSeq" id="WP_058933373.1">
    <property type="nucleotide sequence ID" value="NZ_CP013729.1"/>
</dbReference>
<accession>A0A0U3MKC2</accession>
<keyword evidence="17" id="KW-1185">Reference proteome</keyword>
<dbReference type="STRING" id="76731.RD2015_291"/>
<comment type="function">
    <text evidence="15">Hydrolysis of phosphatidylcholine with phospholipase A2 (EC 3.1.1.4) and phospholipase A1 (EC 3.1.1.32) activities.</text>
</comment>
<dbReference type="CDD" id="cd00541">
    <property type="entry name" value="OMPLA"/>
    <property type="match status" value="1"/>
</dbReference>
<evidence type="ECO:0000256" key="1">
    <source>
        <dbReference type="ARBA" id="ARBA00000111"/>
    </source>
</evidence>
<dbReference type="EC" id="3.1.1.32" evidence="15"/>
<dbReference type="PATRIC" id="fig|76731.3.peg.297"/>
<evidence type="ECO:0000256" key="12">
    <source>
        <dbReference type="ARBA" id="ARBA00023098"/>
    </source>
</evidence>
<dbReference type="Pfam" id="PF02253">
    <property type="entry name" value="PLA1"/>
    <property type="match status" value="1"/>
</dbReference>
<evidence type="ECO:0000313" key="16">
    <source>
        <dbReference type="EMBL" id="ALV04794.1"/>
    </source>
</evidence>
<comment type="catalytic activity">
    <reaction evidence="1 15">
        <text>a 1,2-diacyl-sn-glycero-3-phosphocholine + H2O = a 2-acyl-sn-glycero-3-phosphocholine + a fatty acid + H(+)</text>
        <dbReference type="Rhea" id="RHEA:18689"/>
        <dbReference type="ChEBI" id="CHEBI:15377"/>
        <dbReference type="ChEBI" id="CHEBI:15378"/>
        <dbReference type="ChEBI" id="CHEBI:28868"/>
        <dbReference type="ChEBI" id="CHEBI:57643"/>
        <dbReference type="ChEBI" id="CHEBI:57875"/>
        <dbReference type="EC" id="3.1.1.32"/>
    </reaction>
</comment>
<evidence type="ECO:0000256" key="8">
    <source>
        <dbReference type="ARBA" id="ARBA00022729"/>
    </source>
</evidence>
<keyword evidence="9 15" id="KW-0378">Hydrolase</keyword>
<evidence type="ECO:0000256" key="14">
    <source>
        <dbReference type="ARBA" id="ARBA00023237"/>
    </source>
</evidence>
<dbReference type="InterPro" id="IPR036541">
    <property type="entry name" value="PLipase_A1_sf"/>
</dbReference>
<comment type="catalytic activity">
    <reaction evidence="2 15">
        <text>a 1,2-diacyl-sn-glycero-3-phosphocholine + H2O = a 1-acyl-sn-glycero-3-phosphocholine + a fatty acid + H(+)</text>
        <dbReference type="Rhea" id="RHEA:15801"/>
        <dbReference type="ChEBI" id="CHEBI:15377"/>
        <dbReference type="ChEBI" id="CHEBI:15378"/>
        <dbReference type="ChEBI" id="CHEBI:28868"/>
        <dbReference type="ChEBI" id="CHEBI:57643"/>
        <dbReference type="ChEBI" id="CHEBI:58168"/>
        <dbReference type="EC" id="3.1.1.4"/>
    </reaction>
</comment>
<evidence type="ECO:0000256" key="4">
    <source>
        <dbReference type="ARBA" id="ARBA00011702"/>
    </source>
</evidence>
<protein>
    <recommendedName>
        <fullName evidence="15">Phospholipase A1</fullName>
        <ecNumber evidence="15">3.1.1.32</ecNumber>
        <ecNumber evidence="15">3.1.1.4</ecNumber>
    </recommendedName>
    <alternativeName>
        <fullName evidence="15">Phosphatidylcholine 1-acylhydrolase</fullName>
    </alternativeName>
</protein>
<dbReference type="InterPro" id="IPR003187">
    <property type="entry name" value="PLipase_A1"/>
</dbReference>
<comment type="subunit">
    <text evidence="4 15">Homodimer; dimerization is reversible, and the dimeric form is the active one.</text>
</comment>
<dbReference type="SUPFAM" id="SSF56931">
    <property type="entry name" value="Outer membrane phospholipase A (OMPLA)"/>
    <property type="match status" value="1"/>
</dbReference>
<dbReference type="Proteomes" id="UP000060699">
    <property type="component" value="Chromosome"/>
</dbReference>
<dbReference type="PRINTS" id="PR01486">
    <property type="entry name" value="PHPHLIPASEA1"/>
</dbReference>
<evidence type="ECO:0000256" key="7">
    <source>
        <dbReference type="ARBA" id="ARBA00022723"/>
    </source>
</evidence>
<keyword evidence="14 15" id="KW-0998">Cell outer membrane</keyword>
<dbReference type="PANTHER" id="PTHR40457">
    <property type="entry name" value="PHOSPHOLIPASE A1"/>
    <property type="match status" value="1"/>
</dbReference>
<evidence type="ECO:0000256" key="10">
    <source>
        <dbReference type="ARBA" id="ARBA00022837"/>
    </source>
</evidence>
<evidence type="ECO:0000256" key="3">
    <source>
        <dbReference type="ARBA" id="ARBA00010525"/>
    </source>
</evidence>
<keyword evidence="8" id="KW-0732">Signal</keyword>
<gene>
    <name evidence="16" type="ORF">RD2015_291</name>
</gene>
<dbReference type="EMBL" id="CP013729">
    <property type="protein sequence ID" value="ALV04794.1"/>
    <property type="molecule type" value="Genomic_DNA"/>
</dbReference>
<reference evidence="16 17" key="1">
    <citation type="submission" date="2015-12" db="EMBL/GenBank/DDBJ databases">
        <title>Complete genome of Roseateles depolymerans KCTC 42856.</title>
        <authorList>
            <person name="Kim K.M."/>
        </authorList>
    </citation>
    <scope>NUCLEOTIDE SEQUENCE [LARGE SCALE GENOMIC DNA]</scope>
    <source>
        <strain evidence="16 17">KCTC 42856</strain>
    </source>
</reference>
<evidence type="ECO:0000256" key="6">
    <source>
        <dbReference type="ARBA" id="ARBA00022692"/>
    </source>
</evidence>
<dbReference type="GO" id="GO:0009279">
    <property type="term" value="C:cell outer membrane"/>
    <property type="evidence" value="ECO:0007669"/>
    <property type="project" value="UniProtKB-SubCell"/>
</dbReference>
<dbReference type="GO" id="GO:0005509">
    <property type="term" value="F:calcium ion binding"/>
    <property type="evidence" value="ECO:0007669"/>
    <property type="project" value="TreeGrafter"/>
</dbReference>
<sequence>MGGLIGTVGMGSCLAQGVTPAGTTEATASVAASAASDPAAAAEPPLSADACTRIPDARDRLACYDRAHGRRLPEPVTAPPTLGGVATNDIAIVPAATSNLPAANDTRDPCTKPSGPPSSARDYLGSTLAERWELSCSDQLPAFIPRPYKPVYLLPVSWTSRANQTPRGSASPDNSVVEALNLDKNEAKFQVSLKSKLWSLNDHGTLAVWGGYTQSSRWQVYNSKISRPFRETNYEPEIILTHGMGVALPFGWTARMASISLNHQSNGRAQPLSRSWNRVIGELSLERNDTTVALRPWMRIHESSVGDDNPGIQDYIGRGEALITQKWNRHVFALQLRHSLRGGDRSRGSAQFEWAFPIAGGLHGYAQLFSGYGESLIDYNFRETRLGLGISVVEWR</sequence>